<dbReference type="Pfam" id="PF00027">
    <property type="entry name" value="cNMP_binding"/>
    <property type="match status" value="1"/>
</dbReference>
<protein>
    <submittedName>
        <fullName evidence="3">Cyclic nucleotide-binding protein</fullName>
    </submittedName>
</protein>
<dbReference type="InterPro" id="IPR014710">
    <property type="entry name" value="RmlC-like_jellyroll"/>
</dbReference>
<evidence type="ECO:0000256" key="1">
    <source>
        <dbReference type="SAM" id="MobiDB-lite"/>
    </source>
</evidence>
<dbReference type="OrthoDB" id="181419at2"/>
<dbReference type="Gene3D" id="2.60.120.10">
    <property type="entry name" value="Jelly Rolls"/>
    <property type="match status" value="1"/>
</dbReference>
<gene>
    <name evidence="3" type="ordered locus">Hoch_1256</name>
</gene>
<dbReference type="InterPro" id="IPR000595">
    <property type="entry name" value="cNMP-bd_dom"/>
</dbReference>
<dbReference type="KEGG" id="hoh:Hoch_1256"/>
<dbReference type="STRING" id="502025.Hoch_1256"/>
<dbReference type="PROSITE" id="PS50042">
    <property type="entry name" value="CNMP_BINDING_3"/>
    <property type="match status" value="1"/>
</dbReference>
<dbReference type="RefSeq" id="WP_012826425.1">
    <property type="nucleotide sequence ID" value="NC_013440.1"/>
</dbReference>
<dbReference type="eggNOG" id="COG0664">
    <property type="taxonomic scope" value="Bacteria"/>
</dbReference>
<organism evidence="3 4">
    <name type="scientific">Haliangium ochraceum (strain DSM 14365 / JCM 11303 / SMP-2)</name>
    <dbReference type="NCBI Taxonomy" id="502025"/>
    <lineage>
        <taxon>Bacteria</taxon>
        <taxon>Pseudomonadati</taxon>
        <taxon>Myxococcota</taxon>
        <taxon>Polyangia</taxon>
        <taxon>Haliangiales</taxon>
        <taxon>Kofleriaceae</taxon>
        <taxon>Haliangium</taxon>
    </lineage>
</organism>
<feature type="domain" description="Cyclic nucleotide-binding" evidence="2">
    <location>
        <begin position="99"/>
        <end position="198"/>
    </location>
</feature>
<dbReference type="Pfam" id="PF19307">
    <property type="entry name" value="SrpI-like"/>
    <property type="match status" value="1"/>
</dbReference>
<feature type="region of interest" description="Disordered" evidence="1">
    <location>
        <begin position="1"/>
        <end position="34"/>
    </location>
</feature>
<dbReference type="SMART" id="SM00100">
    <property type="entry name" value="cNMP"/>
    <property type="match status" value="1"/>
</dbReference>
<reference evidence="3 4" key="1">
    <citation type="journal article" date="2010" name="Stand. Genomic Sci.">
        <title>Complete genome sequence of Haliangium ochraceum type strain (SMP-2).</title>
        <authorList>
            <consortium name="US DOE Joint Genome Institute (JGI-PGF)"/>
            <person name="Ivanova N."/>
            <person name="Daum C."/>
            <person name="Lang E."/>
            <person name="Abt B."/>
            <person name="Kopitz M."/>
            <person name="Saunders E."/>
            <person name="Lapidus A."/>
            <person name="Lucas S."/>
            <person name="Glavina Del Rio T."/>
            <person name="Nolan M."/>
            <person name="Tice H."/>
            <person name="Copeland A."/>
            <person name="Cheng J.F."/>
            <person name="Chen F."/>
            <person name="Bruce D."/>
            <person name="Goodwin L."/>
            <person name="Pitluck S."/>
            <person name="Mavromatis K."/>
            <person name="Pati A."/>
            <person name="Mikhailova N."/>
            <person name="Chen A."/>
            <person name="Palaniappan K."/>
            <person name="Land M."/>
            <person name="Hauser L."/>
            <person name="Chang Y.J."/>
            <person name="Jeffries C.D."/>
            <person name="Detter J.C."/>
            <person name="Brettin T."/>
            <person name="Rohde M."/>
            <person name="Goker M."/>
            <person name="Bristow J."/>
            <person name="Markowitz V."/>
            <person name="Eisen J.A."/>
            <person name="Hugenholtz P."/>
            <person name="Kyrpides N.C."/>
            <person name="Klenk H.P."/>
        </authorList>
    </citation>
    <scope>NUCLEOTIDE SEQUENCE [LARGE SCALE GENOMIC DNA]</scope>
    <source>
        <strain evidence="4">DSM 14365 / CIP 107738 / JCM 11303 / AJ 13395 / SMP-2</strain>
    </source>
</reference>
<dbReference type="InterPro" id="IPR045641">
    <property type="entry name" value="SrpI-like"/>
</dbReference>
<keyword evidence="4" id="KW-1185">Reference proteome</keyword>
<dbReference type="Proteomes" id="UP000001880">
    <property type="component" value="Chromosome"/>
</dbReference>
<proteinExistence type="predicted"/>
<dbReference type="SUPFAM" id="SSF51206">
    <property type="entry name" value="cAMP-binding domain-like"/>
    <property type="match status" value="1"/>
</dbReference>
<dbReference type="InterPro" id="IPR049817">
    <property type="entry name" value="Encap_f2b"/>
</dbReference>
<evidence type="ECO:0000313" key="3">
    <source>
        <dbReference type="EMBL" id="ACY13816.1"/>
    </source>
</evidence>
<dbReference type="HOGENOM" id="CLU_056341_0_0_7"/>
<evidence type="ECO:0000259" key="2">
    <source>
        <dbReference type="PROSITE" id="PS50042"/>
    </source>
</evidence>
<dbReference type="EMBL" id="CP001804">
    <property type="protein sequence ID" value="ACY13816.1"/>
    <property type="molecule type" value="Genomic_DNA"/>
</dbReference>
<dbReference type="PANTHER" id="PTHR24567">
    <property type="entry name" value="CRP FAMILY TRANSCRIPTIONAL REGULATORY PROTEIN"/>
    <property type="match status" value="1"/>
</dbReference>
<dbReference type="NCBIfam" id="NF041163">
    <property type="entry name" value="encap_f2b"/>
    <property type="match status" value="1"/>
</dbReference>
<dbReference type="AlphaFoldDB" id="D0LTC1"/>
<dbReference type="GO" id="GO:0003700">
    <property type="term" value="F:DNA-binding transcription factor activity"/>
    <property type="evidence" value="ECO:0007669"/>
    <property type="project" value="TreeGrafter"/>
</dbReference>
<dbReference type="InterPro" id="IPR050397">
    <property type="entry name" value="Env_Response_Regulators"/>
</dbReference>
<accession>D0LTC1</accession>
<dbReference type="InterPro" id="IPR018490">
    <property type="entry name" value="cNMP-bd_dom_sf"/>
</dbReference>
<dbReference type="PANTHER" id="PTHR24567:SF74">
    <property type="entry name" value="HTH-TYPE TRANSCRIPTIONAL REGULATOR ARCR"/>
    <property type="match status" value="1"/>
</dbReference>
<name>D0LTC1_HALO1</name>
<feature type="compositionally biased region" description="Basic and acidic residues" evidence="1">
    <location>
        <begin position="1"/>
        <end position="14"/>
    </location>
</feature>
<evidence type="ECO:0000313" key="4">
    <source>
        <dbReference type="Proteomes" id="UP000001880"/>
    </source>
</evidence>
<dbReference type="GO" id="GO:0005829">
    <property type="term" value="C:cytosol"/>
    <property type="evidence" value="ECO:0007669"/>
    <property type="project" value="TreeGrafter"/>
</dbReference>
<sequence length="465" mass="50960">MTGREREPAVEGAHHSALSTEAARQLATTEKTPPQMLGVTPRWLMRQLSWVNADGVYRVNRRLRVTVGDGRVQFVNTGAEVALIPQTLAELPMLRGFDDPLVLRALAERFTQREYEVGAAIVEAGSAAEHIHVLAHGKAKQLARGKYETQAVLQILTGGDHVGAGEFLAAAEGWQYSLVAATRCIVLSVHRGALAELLEQSEPLRQHLDSFRQRARQPRDKFGQAAIEIAAGHAGEPTLPGTFVDYDPAPREYELAVAQTVLRVHTRVADLFNQPMNQFEQQLRLTVTTLRERQEWELVNNRDFGLLHNADPTQRIAPQSGPPGPSDMDELLSRRRKTKLFLAHPKAIAAFGRQCTACGIYSPSVVVDGVVVPAWRGVPIFPCDKLPITPQQTSSILALRVGEDVQGVVALHKAGLPDELEPGLSVRFIGIDEKAIMSYLVSAYFSAAVLVPDALGVLEDVYVGR</sequence>